<dbReference type="GeneID" id="116304630"/>
<name>A0A6P8IVZ2_ACTTE</name>
<proteinExistence type="predicted"/>
<gene>
    <name evidence="3" type="primary">LOC116304630</name>
</gene>
<keyword evidence="1" id="KW-0175">Coiled coil</keyword>
<sequence length="159" mass="19173">MSGRPRDPNDDIEELQQKVRNNEIKIAELEQQLQRDRDCYTKKTNELEDEKKTLENEVDELKKKIKLLEDEQKGRDARFDSMDKKLEKMAKELQFFTKKSQDQEKKLNEYVAKTDKLEKSRNKLYIGQLCANVMEAIYWEVLPEYFDEEKDYKQPPPKY</sequence>
<protein>
    <submittedName>
        <fullName evidence="3">Tropomyosin-like</fullName>
    </submittedName>
</protein>
<evidence type="ECO:0000313" key="3">
    <source>
        <dbReference type="RefSeq" id="XP_031570250.1"/>
    </source>
</evidence>
<feature type="coiled-coil region" evidence="1">
    <location>
        <begin position="12"/>
        <end position="120"/>
    </location>
</feature>
<keyword evidence="2" id="KW-1185">Reference proteome</keyword>
<evidence type="ECO:0000256" key="1">
    <source>
        <dbReference type="SAM" id="Coils"/>
    </source>
</evidence>
<accession>A0A6P8IVZ2</accession>
<organism evidence="2 3">
    <name type="scientific">Actinia tenebrosa</name>
    <name type="common">Australian red waratah sea anemone</name>
    <dbReference type="NCBI Taxonomy" id="6105"/>
    <lineage>
        <taxon>Eukaryota</taxon>
        <taxon>Metazoa</taxon>
        <taxon>Cnidaria</taxon>
        <taxon>Anthozoa</taxon>
        <taxon>Hexacorallia</taxon>
        <taxon>Actiniaria</taxon>
        <taxon>Actiniidae</taxon>
        <taxon>Actinia</taxon>
    </lineage>
</organism>
<dbReference type="KEGG" id="aten:116304630"/>
<dbReference type="AlphaFoldDB" id="A0A6P8IVZ2"/>
<dbReference type="OrthoDB" id="5994877at2759"/>
<evidence type="ECO:0000313" key="2">
    <source>
        <dbReference type="Proteomes" id="UP000515163"/>
    </source>
</evidence>
<dbReference type="RefSeq" id="XP_031570250.1">
    <property type="nucleotide sequence ID" value="XM_031714390.1"/>
</dbReference>
<dbReference type="InParanoid" id="A0A6P8IVZ2"/>
<dbReference type="Proteomes" id="UP000515163">
    <property type="component" value="Unplaced"/>
</dbReference>
<dbReference type="SUPFAM" id="SSF57997">
    <property type="entry name" value="Tropomyosin"/>
    <property type="match status" value="1"/>
</dbReference>
<reference evidence="3" key="1">
    <citation type="submission" date="2025-08" db="UniProtKB">
        <authorList>
            <consortium name="RefSeq"/>
        </authorList>
    </citation>
    <scope>IDENTIFICATION</scope>
</reference>
<dbReference type="Gene3D" id="1.10.287.1490">
    <property type="match status" value="1"/>
</dbReference>